<evidence type="ECO:0000313" key="2">
    <source>
        <dbReference type="Proteomes" id="UP001056120"/>
    </source>
</evidence>
<dbReference type="EMBL" id="CM042041">
    <property type="protein sequence ID" value="KAI3714238.1"/>
    <property type="molecule type" value="Genomic_DNA"/>
</dbReference>
<accession>A0ACB9AWQ2</accession>
<proteinExistence type="predicted"/>
<reference evidence="1 2" key="2">
    <citation type="journal article" date="2022" name="Mol. Ecol. Resour.">
        <title>The genomes of chicory, endive, great burdock and yacon provide insights into Asteraceae paleo-polyploidization history and plant inulin production.</title>
        <authorList>
            <person name="Fan W."/>
            <person name="Wang S."/>
            <person name="Wang H."/>
            <person name="Wang A."/>
            <person name="Jiang F."/>
            <person name="Liu H."/>
            <person name="Zhao H."/>
            <person name="Xu D."/>
            <person name="Zhang Y."/>
        </authorList>
    </citation>
    <scope>NUCLEOTIDE SEQUENCE [LARGE SCALE GENOMIC DNA]</scope>
    <source>
        <strain evidence="2">cv. Yunnan</strain>
        <tissue evidence="1">Leaves</tissue>
    </source>
</reference>
<organism evidence="1 2">
    <name type="scientific">Smallanthus sonchifolius</name>
    <dbReference type="NCBI Taxonomy" id="185202"/>
    <lineage>
        <taxon>Eukaryota</taxon>
        <taxon>Viridiplantae</taxon>
        <taxon>Streptophyta</taxon>
        <taxon>Embryophyta</taxon>
        <taxon>Tracheophyta</taxon>
        <taxon>Spermatophyta</taxon>
        <taxon>Magnoliopsida</taxon>
        <taxon>eudicotyledons</taxon>
        <taxon>Gunneridae</taxon>
        <taxon>Pentapetalae</taxon>
        <taxon>asterids</taxon>
        <taxon>campanulids</taxon>
        <taxon>Asterales</taxon>
        <taxon>Asteraceae</taxon>
        <taxon>Asteroideae</taxon>
        <taxon>Heliantheae alliance</taxon>
        <taxon>Millerieae</taxon>
        <taxon>Smallanthus</taxon>
    </lineage>
</organism>
<name>A0ACB9AWQ2_9ASTR</name>
<reference evidence="2" key="1">
    <citation type="journal article" date="2022" name="Mol. Ecol. Resour.">
        <title>The genomes of chicory, endive, great burdock and yacon provide insights into Asteraceae palaeo-polyploidization history and plant inulin production.</title>
        <authorList>
            <person name="Fan W."/>
            <person name="Wang S."/>
            <person name="Wang H."/>
            <person name="Wang A."/>
            <person name="Jiang F."/>
            <person name="Liu H."/>
            <person name="Zhao H."/>
            <person name="Xu D."/>
            <person name="Zhang Y."/>
        </authorList>
    </citation>
    <scope>NUCLEOTIDE SEQUENCE [LARGE SCALE GENOMIC DNA]</scope>
    <source>
        <strain evidence="2">cv. Yunnan</strain>
    </source>
</reference>
<sequence length="390" mass="43938">MYQFSDFPWPPSVTDDFPTQQEVLDYLRSYATHFNLIPHINFNSRVKGMSYDGPSTDAWSLWNGTGEAFPPQGKWNLTVENTETANTKVYTVDFVILCLGRFKDVPYIPKFPAGEGPEVFQGQAIHSMKYSAMENQKAAEFVKGKKVVVVGFGKTGLDIARECAHVNGPENPCTVLPKFDMVPPHSLSQDMHSGLIMYLPNPENFFDTVKEGSIKLKKSPSFSFYEKGVLISKDNTKVEADIVIFATGFNGPKKVKDIFESPTFGQLIEGTPRVGLYRECIPPRIPQVAIIGFSEGLSSLYVSESTCRWMVGLLEGKFKLPSIIEMDKDIARWDQYMKQVSGEYYHLSSLCGAEIWYNDQICKDMGMNPMRKKGLFSNLFQPYGNSDYAE</sequence>
<protein>
    <submittedName>
        <fullName evidence="1">Uncharacterized protein</fullName>
    </submittedName>
</protein>
<gene>
    <name evidence="1" type="ORF">L1987_72835</name>
</gene>
<evidence type="ECO:0000313" key="1">
    <source>
        <dbReference type="EMBL" id="KAI3714238.1"/>
    </source>
</evidence>
<comment type="caution">
    <text evidence="1">The sequence shown here is derived from an EMBL/GenBank/DDBJ whole genome shotgun (WGS) entry which is preliminary data.</text>
</comment>
<keyword evidence="2" id="KW-1185">Reference proteome</keyword>
<dbReference type="Proteomes" id="UP001056120">
    <property type="component" value="Linkage Group LG24"/>
</dbReference>